<dbReference type="EMBL" id="JAOZFC020000001">
    <property type="protein sequence ID" value="MDF9299673.1"/>
    <property type="molecule type" value="Genomic_DNA"/>
</dbReference>
<keyword evidence="1" id="KW-1133">Transmembrane helix</keyword>
<feature type="transmembrane region" description="Helical" evidence="1">
    <location>
        <begin position="81"/>
        <end position="97"/>
    </location>
</feature>
<keyword evidence="3" id="KW-1185">Reference proteome</keyword>
<dbReference type="Proteomes" id="UP001146336">
    <property type="component" value="Unassembled WGS sequence"/>
</dbReference>
<feature type="transmembrane region" description="Helical" evidence="1">
    <location>
        <begin position="21"/>
        <end position="52"/>
    </location>
</feature>
<name>A0ABT6D4T2_9LACO</name>
<keyword evidence="1" id="KW-0812">Transmembrane</keyword>
<evidence type="ECO:0000313" key="3">
    <source>
        <dbReference type="Proteomes" id="UP001146336"/>
    </source>
</evidence>
<comment type="caution">
    <text evidence="2">The sequence shown here is derived from an EMBL/GenBank/DDBJ whole genome shotgun (WGS) entry which is preliminary data.</text>
</comment>
<keyword evidence="1" id="KW-0472">Membrane</keyword>
<dbReference type="RefSeq" id="WP_199404706.1">
    <property type="nucleotide sequence ID" value="NZ_JAOZFC020000001.1"/>
</dbReference>
<evidence type="ECO:0000256" key="1">
    <source>
        <dbReference type="SAM" id="Phobius"/>
    </source>
</evidence>
<protein>
    <submittedName>
        <fullName evidence="2">5-bromo-4-chloroindolyl phosphate hydrolysis family protein</fullName>
    </submittedName>
</protein>
<organism evidence="2 3">
    <name type="scientific">Weissella fermenti</name>
    <dbReference type="NCBI Taxonomy" id="2987699"/>
    <lineage>
        <taxon>Bacteria</taxon>
        <taxon>Bacillati</taxon>
        <taxon>Bacillota</taxon>
        <taxon>Bacilli</taxon>
        <taxon>Lactobacillales</taxon>
        <taxon>Lactobacillaceae</taxon>
        <taxon>Weissella</taxon>
    </lineage>
</organism>
<gene>
    <name evidence="2" type="ORF">OIT47_005140</name>
</gene>
<reference evidence="2" key="1">
    <citation type="submission" date="2023-03" db="EMBL/GenBank/DDBJ databases">
        <title>Comparative genomics of Weissella fermenti BK2, and weissella type species.</title>
        <authorList>
            <person name="Lee J.K."/>
            <person name="Baek J.H."/>
            <person name="Kim J.M."/>
            <person name="Choi D.G."/>
            <person name="Jeon C.O."/>
        </authorList>
    </citation>
    <scope>NUCLEOTIDE SEQUENCE</scope>
    <source>
        <strain evidence="2">BK2</strain>
    </source>
</reference>
<evidence type="ECO:0000313" key="2">
    <source>
        <dbReference type="EMBL" id="MDF9299673.1"/>
    </source>
</evidence>
<accession>A0ABT6D4T2</accession>
<proteinExistence type="predicted"/>
<dbReference type="InterPro" id="IPR018770">
    <property type="entry name" value="ChloroindolylP_hydrolase"/>
</dbReference>
<dbReference type="Pfam" id="PF10112">
    <property type="entry name" value="Halogen_Hydrol"/>
    <property type="match status" value="1"/>
</dbReference>
<sequence>MLLNLRTLTAVELRRNKLIAVFLMGALGLELTTLDPRASVVILIGAVIAGVLPNDKVAVLWLMPATLLVGDFFLTQPIWQMKLALAIAVLLVRFGLVQDKPIVQEATLPKKYTYDLTGLSRKDKQAFQTAFATGYEEIQAINAAVKDDGQLETIADKYQFELFTDNIMATLAEKPERLVLADEFLYNHVPNILKIVRMYMTVQKQTSVSQVADEQLVQAQNTLVALFKEIKVDYHVLTQVDSQALSEQIAIAQQTMYNRN</sequence>